<name>A0A0N0E6P4_9HYPH</name>
<dbReference type="AlphaFoldDB" id="A0A0N0E6P4"/>
<reference evidence="2 3" key="1">
    <citation type="submission" date="2015-01" db="EMBL/GenBank/DDBJ databases">
        <title>Ahrensia donghaiensis sp. nov., a novel dimethylsulphoniopropionate-cleavage bacterium isolated from seawater and emended descriptions of the genus Ahrensia and Ahrensia kielensis.</title>
        <authorList>
            <person name="Liu J."/>
        </authorList>
    </citation>
    <scope>NUCLEOTIDE SEQUENCE [LARGE SCALE GENOMIC DNA]</scope>
    <source>
        <strain evidence="2 3">LZD062</strain>
    </source>
</reference>
<organism evidence="2 3">
    <name type="scientific">Ahrensia marina</name>
    <dbReference type="NCBI Taxonomy" id="1514904"/>
    <lineage>
        <taxon>Bacteria</taxon>
        <taxon>Pseudomonadati</taxon>
        <taxon>Pseudomonadota</taxon>
        <taxon>Alphaproteobacteria</taxon>
        <taxon>Hyphomicrobiales</taxon>
        <taxon>Ahrensiaceae</taxon>
        <taxon>Ahrensia</taxon>
    </lineage>
</organism>
<dbReference type="PANTHER" id="PTHR43537">
    <property type="entry name" value="TRANSCRIPTIONAL REGULATOR, GNTR FAMILY"/>
    <property type="match status" value="1"/>
</dbReference>
<dbReference type="PANTHER" id="PTHR43537:SF5">
    <property type="entry name" value="UXU OPERON TRANSCRIPTIONAL REGULATOR"/>
    <property type="match status" value="1"/>
</dbReference>
<dbReference type="SUPFAM" id="SSF46785">
    <property type="entry name" value="Winged helix' DNA-binding domain"/>
    <property type="match status" value="1"/>
</dbReference>
<dbReference type="STRING" id="1514904.SU32_14585"/>
<dbReference type="InterPro" id="IPR036388">
    <property type="entry name" value="WH-like_DNA-bd_sf"/>
</dbReference>
<dbReference type="PATRIC" id="fig|1514904.3.peg.2055"/>
<dbReference type="Gene3D" id="1.10.10.10">
    <property type="entry name" value="Winged helix-like DNA-binding domain superfamily/Winged helix DNA-binding domain"/>
    <property type="match status" value="1"/>
</dbReference>
<dbReference type="InterPro" id="IPR036390">
    <property type="entry name" value="WH_DNA-bd_sf"/>
</dbReference>
<protein>
    <submittedName>
        <fullName evidence="2">Uncharacterized protein</fullName>
    </submittedName>
</protein>
<evidence type="ECO:0000313" key="3">
    <source>
        <dbReference type="Proteomes" id="UP000038011"/>
    </source>
</evidence>
<feature type="compositionally biased region" description="Polar residues" evidence="1">
    <location>
        <begin position="227"/>
        <end position="244"/>
    </location>
</feature>
<gene>
    <name evidence="2" type="ORF">SU32_14585</name>
</gene>
<feature type="region of interest" description="Disordered" evidence="1">
    <location>
        <begin position="227"/>
        <end position="250"/>
    </location>
</feature>
<accession>A0A0N0E6P4</accession>
<evidence type="ECO:0000256" key="1">
    <source>
        <dbReference type="SAM" id="MobiDB-lite"/>
    </source>
</evidence>
<evidence type="ECO:0000313" key="2">
    <source>
        <dbReference type="EMBL" id="KPB00245.1"/>
    </source>
</evidence>
<comment type="caution">
    <text evidence="2">The sequence shown here is derived from an EMBL/GenBank/DDBJ whole genome shotgun (WGS) entry which is preliminary data.</text>
</comment>
<dbReference type="Proteomes" id="UP000038011">
    <property type="component" value="Unassembled WGS sequence"/>
</dbReference>
<keyword evidence="3" id="KW-1185">Reference proteome</keyword>
<sequence>MLRPVTTAEGVPAPEAKARFAEDRLLDAVIWCEIEPGEVVTEADMMDRFGLTRAAARSGLTRLGYDGWATPQPRTGWLVLPVTGALIGQVLDARRVAEPALGDLKLSADSKAELIQIASVIEALYGRTEAGAVASFRHYVNRIDGLMLQSINPFTARHLRKLWHHSARITHFLEGVGDRQLFHRVEIRELVQAILDGDGEAIRLEREKLIEEQETFFLRQLLKSDTPLMSGNGSQARPKPTTSTKNRREA</sequence>
<proteinExistence type="predicted"/>
<dbReference type="EMBL" id="JXMU01000026">
    <property type="protein sequence ID" value="KPB00245.1"/>
    <property type="molecule type" value="Genomic_DNA"/>
</dbReference>